<dbReference type="InterPro" id="IPR020891">
    <property type="entry name" value="UPF0758_CS"/>
</dbReference>
<dbReference type="PANTHER" id="PTHR30471">
    <property type="entry name" value="DNA REPAIR PROTEIN RADC"/>
    <property type="match status" value="1"/>
</dbReference>
<reference evidence="8" key="1">
    <citation type="submission" date="2018-11" db="EMBL/GenBank/DDBJ databases">
        <title>Proposal to divide the Flavobacteriaceae and reorganize its genera based on Amino Acid Identity values calculated from whole genome sequences.</title>
        <authorList>
            <person name="Nicholson A.C."/>
            <person name="Gulvik C.A."/>
            <person name="Whitney A.M."/>
            <person name="Humrighouse B.W."/>
            <person name="Bell M."/>
            <person name="Holmes B."/>
            <person name="Steigerwalt A.G."/>
            <person name="Villarma A."/>
            <person name="Sheth M."/>
            <person name="Batra D."/>
            <person name="Pryor J."/>
            <person name="Bernardet J.-F."/>
            <person name="Hugo C."/>
            <person name="Kampfer P."/>
            <person name="Newman J.D."/>
            <person name="McQuiston J.R."/>
        </authorList>
    </citation>
    <scope>NUCLEOTIDE SEQUENCE [LARGE SCALE GENOMIC DNA]</scope>
    <source>
        <strain evidence="8">G0081</strain>
    </source>
</reference>
<keyword evidence="2" id="KW-0479">Metal-binding</keyword>
<name>A0A3G8XKJ7_9FLAO</name>
<evidence type="ECO:0000256" key="3">
    <source>
        <dbReference type="ARBA" id="ARBA00022801"/>
    </source>
</evidence>
<dbReference type="PANTHER" id="PTHR30471:SF3">
    <property type="entry name" value="UPF0758 PROTEIN YEES-RELATED"/>
    <property type="match status" value="1"/>
</dbReference>
<feature type="domain" description="MPN" evidence="6">
    <location>
        <begin position="23"/>
        <end position="148"/>
    </location>
</feature>
<evidence type="ECO:0000256" key="2">
    <source>
        <dbReference type="ARBA" id="ARBA00022723"/>
    </source>
</evidence>
<dbReference type="OrthoDB" id="9804482at2"/>
<dbReference type="InterPro" id="IPR001405">
    <property type="entry name" value="UPF0758"/>
</dbReference>
<dbReference type="EMBL" id="CP034159">
    <property type="protein sequence ID" value="AZI33639.1"/>
    <property type="molecule type" value="Genomic_DNA"/>
</dbReference>
<gene>
    <name evidence="7" type="ORF">EIB73_10785</name>
</gene>
<evidence type="ECO:0000256" key="1">
    <source>
        <dbReference type="ARBA" id="ARBA00022670"/>
    </source>
</evidence>
<keyword evidence="1" id="KW-0645">Protease</keyword>
<protein>
    <submittedName>
        <fullName evidence="7">DNA repair protein</fullName>
    </submittedName>
</protein>
<evidence type="ECO:0000313" key="8">
    <source>
        <dbReference type="Proteomes" id="UP000270185"/>
    </source>
</evidence>
<sequence>MNTINNVAEIQVSYYPSILNNFQINDSKSSFELLLEGWCKKTLEMQEEVKILLLNRSNKVLGVYPLAKGGLNSCEVDIRIILSVALKTLSTGIILIHNHPSGNTKPSKADLAITERLKSACDIMNIVLLDHLIITKSDYYSFADEGLL</sequence>
<dbReference type="PROSITE" id="PS01302">
    <property type="entry name" value="UPF0758"/>
    <property type="match status" value="1"/>
</dbReference>
<keyword evidence="3" id="KW-0378">Hydrolase</keyword>
<accession>A0A3G8XKJ7</accession>
<evidence type="ECO:0000259" key="6">
    <source>
        <dbReference type="PROSITE" id="PS50249"/>
    </source>
</evidence>
<dbReference type="CDD" id="cd08071">
    <property type="entry name" value="MPN_DUF2466"/>
    <property type="match status" value="1"/>
</dbReference>
<proteinExistence type="predicted"/>
<dbReference type="GO" id="GO:0046872">
    <property type="term" value="F:metal ion binding"/>
    <property type="evidence" value="ECO:0007669"/>
    <property type="project" value="UniProtKB-KW"/>
</dbReference>
<dbReference type="Gene3D" id="3.40.140.10">
    <property type="entry name" value="Cytidine Deaminase, domain 2"/>
    <property type="match status" value="1"/>
</dbReference>
<evidence type="ECO:0000256" key="5">
    <source>
        <dbReference type="ARBA" id="ARBA00023049"/>
    </source>
</evidence>
<dbReference type="Proteomes" id="UP000270185">
    <property type="component" value="Chromosome"/>
</dbReference>
<keyword evidence="4" id="KW-0862">Zinc</keyword>
<dbReference type="Pfam" id="PF04002">
    <property type="entry name" value="RadC"/>
    <property type="match status" value="1"/>
</dbReference>
<dbReference type="GO" id="GO:0006508">
    <property type="term" value="P:proteolysis"/>
    <property type="evidence" value="ECO:0007669"/>
    <property type="project" value="UniProtKB-KW"/>
</dbReference>
<dbReference type="InterPro" id="IPR037518">
    <property type="entry name" value="MPN"/>
</dbReference>
<dbReference type="GO" id="GO:0008237">
    <property type="term" value="F:metallopeptidase activity"/>
    <property type="evidence" value="ECO:0007669"/>
    <property type="project" value="UniProtKB-KW"/>
</dbReference>
<organism evidence="7 8">
    <name type="scientific">Kaistella carnis</name>
    <dbReference type="NCBI Taxonomy" id="1241979"/>
    <lineage>
        <taxon>Bacteria</taxon>
        <taxon>Pseudomonadati</taxon>
        <taxon>Bacteroidota</taxon>
        <taxon>Flavobacteriia</taxon>
        <taxon>Flavobacteriales</taxon>
        <taxon>Weeksellaceae</taxon>
        <taxon>Chryseobacterium group</taxon>
        <taxon>Kaistella</taxon>
    </lineage>
</organism>
<dbReference type="KEGG" id="ccas:EIB73_10785"/>
<evidence type="ECO:0000256" key="4">
    <source>
        <dbReference type="ARBA" id="ARBA00022833"/>
    </source>
</evidence>
<dbReference type="AlphaFoldDB" id="A0A3G8XKJ7"/>
<dbReference type="InterPro" id="IPR025657">
    <property type="entry name" value="RadC_JAB"/>
</dbReference>
<evidence type="ECO:0000313" key="7">
    <source>
        <dbReference type="EMBL" id="AZI33639.1"/>
    </source>
</evidence>
<dbReference type="PROSITE" id="PS50249">
    <property type="entry name" value="MPN"/>
    <property type="match status" value="1"/>
</dbReference>
<keyword evidence="8" id="KW-1185">Reference proteome</keyword>
<keyword evidence="5" id="KW-0482">Metalloprotease</keyword>
<dbReference type="RefSeq" id="WP_125025280.1">
    <property type="nucleotide sequence ID" value="NZ_CP034159.1"/>
</dbReference>